<evidence type="ECO:0000313" key="2">
    <source>
        <dbReference type="Proteomes" id="UP000651977"/>
    </source>
</evidence>
<dbReference type="InterPro" id="IPR011257">
    <property type="entry name" value="DNA_glycosylase"/>
</dbReference>
<dbReference type="InterPro" id="IPR005019">
    <property type="entry name" value="Adenine_glyco"/>
</dbReference>
<accession>A0ABQ1I287</accession>
<organism evidence="1 2">
    <name type="scientific">Agarivorans gilvus</name>
    <dbReference type="NCBI Taxonomy" id="680279"/>
    <lineage>
        <taxon>Bacteria</taxon>
        <taxon>Pseudomonadati</taxon>
        <taxon>Pseudomonadota</taxon>
        <taxon>Gammaproteobacteria</taxon>
        <taxon>Alteromonadales</taxon>
        <taxon>Alteromonadaceae</taxon>
        <taxon>Agarivorans</taxon>
    </lineage>
</organism>
<dbReference type="InterPro" id="IPR052891">
    <property type="entry name" value="DNA-3mA_glycosylase"/>
</dbReference>
<comment type="caution">
    <text evidence="1">The sequence shown here is derived from an EMBL/GenBank/DDBJ whole genome shotgun (WGS) entry which is preliminary data.</text>
</comment>
<reference evidence="2" key="1">
    <citation type="journal article" date="2019" name="Int. J. Syst. Evol. Microbiol.">
        <title>The Global Catalogue of Microorganisms (GCM) 10K type strain sequencing project: providing services to taxonomists for standard genome sequencing and annotation.</title>
        <authorList>
            <consortium name="The Broad Institute Genomics Platform"/>
            <consortium name="The Broad Institute Genome Sequencing Center for Infectious Disease"/>
            <person name="Wu L."/>
            <person name="Ma J."/>
        </authorList>
    </citation>
    <scope>NUCLEOTIDE SEQUENCE [LARGE SCALE GENOMIC DNA]</scope>
    <source>
        <strain evidence="2">CGMCC 1.10131</strain>
    </source>
</reference>
<sequence length="229" mass="25690">MTLLEDFSSIWQRAAERKGGDAALQHLLTPPLSAEYLAAVSDDRWLSMLTKVIFQSGFVWRVVENKWPDFERAFFDFVPEKMVLLDDSHIERLCNDPSIIRNRQKIITVPTNAQMILDLAAEHGSFAKFIATWPSDDIVGLWRYLKQHGARLGGNSAAYALRRMGKDTFILSNDVVAYLVSRGVVTKAPTSIKGLNAVQQVFNSWQLQSGLPLAVISQTVAYSVGENYL</sequence>
<dbReference type="Pfam" id="PF03352">
    <property type="entry name" value="Adenine_glyco"/>
    <property type="match status" value="1"/>
</dbReference>
<dbReference type="Gene3D" id="1.10.340.30">
    <property type="entry name" value="Hypothetical protein, domain 2"/>
    <property type="match status" value="1"/>
</dbReference>
<dbReference type="RefSeq" id="WP_055734718.1">
    <property type="nucleotide sequence ID" value="NZ_BMDY01000013.1"/>
</dbReference>
<proteinExistence type="predicted"/>
<dbReference type="SUPFAM" id="SSF48150">
    <property type="entry name" value="DNA-glycosylase"/>
    <property type="match status" value="1"/>
</dbReference>
<gene>
    <name evidence="1" type="ORF">GCM10007414_23630</name>
</gene>
<evidence type="ECO:0000313" key="1">
    <source>
        <dbReference type="EMBL" id="GGB09526.1"/>
    </source>
</evidence>
<dbReference type="Proteomes" id="UP000651977">
    <property type="component" value="Unassembled WGS sequence"/>
</dbReference>
<dbReference type="EMBL" id="BMDY01000013">
    <property type="protein sequence ID" value="GGB09526.1"/>
    <property type="molecule type" value="Genomic_DNA"/>
</dbReference>
<keyword evidence="2" id="KW-1185">Reference proteome</keyword>
<dbReference type="PANTHER" id="PTHR30037:SF3">
    <property type="entry name" value="BLR0857 PROTEIN"/>
    <property type="match status" value="1"/>
</dbReference>
<name>A0ABQ1I287_9ALTE</name>
<dbReference type="PANTHER" id="PTHR30037">
    <property type="entry name" value="DNA-3-METHYLADENINE GLYCOSYLASE 1"/>
    <property type="match status" value="1"/>
</dbReference>
<protein>
    <submittedName>
        <fullName evidence="1">3-methyladenine DNA glycosylase</fullName>
    </submittedName>
</protein>